<proteinExistence type="predicted"/>
<sequence length="227" mass="26766">MPFESEVHVLAKVDRVIASRSPKRDLFRHIRRFLDQHDEEYREIEEAYRVSRRACKNRRREDGTAAFGHGRSVALIQVACMGIKDPDQIKAALLHDVVEDIRGWSHERVERQFGPKVVYYTRWVSKDPRTHFRSKEERDRVYQSRFRRAPKAVLVVKLPDVLHNLRTLFACDRKKQERIVLVARRVYLPLAERHGILVNEIEAAIRRVEKGWSPRRVAEDRAGASIR</sequence>
<dbReference type="SUPFAM" id="SSF109604">
    <property type="entry name" value="HD-domain/PDEase-like"/>
    <property type="match status" value="1"/>
</dbReference>
<dbReference type="Gene3D" id="1.10.3210.10">
    <property type="entry name" value="Hypothetical protein af1432"/>
    <property type="match status" value="1"/>
</dbReference>
<dbReference type="PANTHER" id="PTHR46246">
    <property type="entry name" value="GUANOSINE-3',5'-BIS(DIPHOSPHATE) 3'-PYROPHOSPHOHYDROLASE MESH1"/>
    <property type="match status" value="1"/>
</dbReference>
<reference evidence="1 2" key="1">
    <citation type="journal article" date="2016" name="Nat. Commun.">
        <title>Thousands of microbial genomes shed light on interconnected biogeochemical processes in an aquifer system.</title>
        <authorList>
            <person name="Anantharaman K."/>
            <person name="Brown C.T."/>
            <person name="Hug L.A."/>
            <person name="Sharon I."/>
            <person name="Castelle C.J."/>
            <person name="Probst A.J."/>
            <person name="Thomas B.C."/>
            <person name="Singh A."/>
            <person name="Wilkins M.J."/>
            <person name="Karaoz U."/>
            <person name="Brodie E.L."/>
            <person name="Williams K.H."/>
            <person name="Hubbard S.S."/>
            <person name="Banfield J.F."/>
        </authorList>
    </citation>
    <scope>NUCLEOTIDE SEQUENCE [LARGE SCALE GENOMIC DNA]</scope>
</reference>
<protein>
    <recommendedName>
        <fullName evidence="3">HD/PDEase domain-containing protein</fullName>
    </recommendedName>
</protein>
<evidence type="ECO:0008006" key="3">
    <source>
        <dbReference type="Google" id="ProtNLM"/>
    </source>
</evidence>
<dbReference type="AlphaFoldDB" id="A0A1G2DBK1"/>
<dbReference type="STRING" id="1798664.A3C93_01390"/>
<evidence type="ECO:0000313" key="2">
    <source>
        <dbReference type="Proteomes" id="UP000178636"/>
    </source>
</evidence>
<accession>A0A1G2DBK1</accession>
<dbReference type="EMBL" id="MHLO01000041">
    <property type="protein sequence ID" value="OGZ10986.1"/>
    <property type="molecule type" value="Genomic_DNA"/>
</dbReference>
<evidence type="ECO:0000313" key="1">
    <source>
        <dbReference type="EMBL" id="OGZ10986.1"/>
    </source>
</evidence>
<dbReference type="Proteomes" id="UP000178636">
    <property type="component" value="Unassembled WGS sequence"/>
</dbReference>
<organism evidence="1 2">
    <name type="scientific">Candidatus Lloydbacteria bacterium RIFCSPHIGHO2_02_FULL_54_17</name>
    <dbReference type="NCBI Taxonomy" id="1798664"/>
    <lineage>
        <taxon>Bacteria</taxon>
        <taxon>Candidatus Lloydiibacteriota</taxon>
    </lineage>
</organism>
<dbReference type="Pfam" id="PF13328">
    <property type="entry name" value="HD_4"/>
    <property type="match status" value="1"/>
</dbReference>
<dbReference type="PANTHER" id="PTHR46246:SF1">
    <property type="entry name" value="GUANOSINE-3',5'-BIS(DIPHOSPHATE) 3'-PYROPHOSPHOHYDROLASE MESH1"/>
    <property type="match status" value="1"/>
</dbReference>
<dbReference type="GO" id="GO:0008893">
    <property type="term" value="F:guanosine-3',5'-bis(diphosphate) 3'-diphosphatase activity"/>
    <property type="evidence" value="ECO:0007669"/>
    <property type="project" value="TreeGrafter"/>
</dbReference>
<comment type="caution">
    <text evidence="1">The sequence shown here is derived from an EMBL/GenBank/DDBJ whole genome shotgun (WGS) entry which is preliminary data.</text>
</comment>
<name>A0A1G2DBK1_9BACT</name>
<dbReference type="InterPro" id="IPR052194">
    <property type="entry name" value="MESH1"/>
</dbReference>
<gene>
    <name evidence="1" type="ORF">A3C93_01390</name>
</gene>